<dbReference type="InterPro" id="IPR032828">
    <property type="entry name" value="PolyA_RNA-bd"/>
</dbReference>
<accession>D6XWS4</accession>
<dbReference type="Pfam" id="PF12627">
    <property type="entry name" value="PolyA_pol_RNAbd"/>
    <property type="match status" value="1"/>
</dbReference>
<name>D6XWS4_BACIE</name>
<dbReference type="eggNOG" id="COG0617">
    <property type="taxonomic scope" value="Bacteria"/>
</dbReference>
<dbReference type="SUPFAM" id="SSF81301">
    <property type="entry name" value="Nucleotidyltransferase"/>
    <property type="match status" value="1"/>
</dbReference>
<dbReference type="InterPro" id="IPR002646">
    <property type="entry name" value="PolA_pol_head_dom"/>
</dbReference>
<comment type="cofactor">
    <cofactor evidence="1">
        <name>Mg(2+)</name>
        <dbReference type="ChEBI" id="CHEBI:18420"/>
    </cofactor>
</comment>
<dbReference type="Gene3D" id="3.90.1640.10">
    <property type="entry name" value="inorganic pyrophosphatase (n-terminal core)"/>
    <property type="match status" value="1"/>
</dbReference>
<keyword evidence="3" id="KW-0820">tRNA-binding</keyword>
<dbReference type="RefSeq" id="WP_013173322.1">
    <property type="nucleotide sequence ID" value="NC_014219.1"/>
</dbReference>
<dbReference type="eggNOG" id="COG0618">
    <property type="taxonomic scope" value="Bacteria"/>
</dbReference>
<dbReference type="Gene3D" id="3.10.580.10">
    <property type="entry name" value="CBS-domain"/>
    <property type="match status" value="1"/>
</dbReference>
<evidence type="ECO:0000256" key="8">
    <source>
        <dbReference type="ARBA" id="ARBA00022741"/>
    </source>
</evidence>
<evidence type="ECO:0000256" key="6">
    <source>
        <dbReference type="ARBA" id="ARBA00022695"/>
    </source>
</evidence>
<dbReference type="GO" id="GO:0008033">
    <property type="term" value="P:tRNA processing"/>
    <property type="evidence" value="ECO:0007669"/>
    <property type="project" value="UniProtKB-KW"/>
</dbReference>
<dbReference type="InterPro" id="IPR001667">
    <property type="entry name" value="DDH_dom"/>
</dbReference>
<evidence type="ECO:0000256" key="9">
    <source>
        <dbReference type="ARBA" id="ARBA00022842"/>
    </source>
</evidence>
<dbReference type="STRING" id="439292.Bsel_2398"/>
<organism evidence="14 15">
    <name type="scientific">Bacillus selenitireducens (strain ATCC 700615 / DSM 15326 / MLS10)</name>
    <dbReference type="NCBI Taxonomy" id="439292"/>
    <lineage>
        <taxon>Bacteria</taxon>
        <taxon>Bacillati</taxon>
        <taxon>Bacillota</taxon>
        <taxon>Bacilli</taxon>
        <taxon>Bacillales</taxon>
        <taxon>Bacillaceae</taxon>
        <taxon>Salisediminibacterium</taxon>
    </lineage>
</organism>
<keyword evidence="11" id="KW-0129">CBS domain</keyword>
<keyword evidence="4 12" id="KW-0808">Transferase</keyword>
<dbReference type="SUPFAM" id="SSF64182">
    <property type="entry name" value="DHH phosphoesterases"/>
    <property type="match status" value="1"/>
</dbReference>
<evidence type="ECO:0000256" key="11">
    <source>
        <dbReference type="PROSITE-ProRule" id="PRU00703"/>
    </source>
</evidence>
<dbReference type="Pfam" id="PF00571">
    <property type="entry name" value="CBS"/>
    <property type="match status" value="2"/>
</dbReference>
<dbReference type="GO" id="GO:0046872">
    <property type="term" value="F:metal ion binding"/>
    <property type="evidence" value="ECO:0007669"/>
    <property type="project" value="UniProtKB-KW"/>
</dbReference>
<evidence type="ECO:0000256" key="7">
    <source>
        <dbReference type="ARBA" id="ARBA00022723"/>
    </source>
</evidence>
<evidence type="ECO:0000256" key="2">
    <source>
        <dbReference type="ARBA" id="ARBA00007265"/>
    </source>
</evidence>
<dbReference type="InterPro" id="IPR046342">
    <property type="entry name" value="CBS_dom_sf"/>
</dbReference>
<evidence type="ECO:0000313" key="15">
    <source>
        <dbReference type="Proteomes" id="UP000000271"/>
    </source>
</evidence>
<comment type="similarity">
    <text evidence="2 12">Belongs to the tRNA nucleotidyltransferase/poly(A) polymerase family.</text>
</comment>
<dbReference type="Proteomes" id="UP000000271">
    <property type="component" value="Chromosome"/>
</dbReference>
<dbReference type="Pfam" id="PF01743">
    <property type="entry name" value="PolyA_pol"/>
    <property type="match status" value="1"/>
</dbReference>
<dbReference type="GO" id="GO:0000049">
    <property type="term" value="F:tRNA binding"/>
    <property type="evidence" value="ECO:0007669"/>
    <property type="project" value="UniProtKB-KW"/>
</dbReference>
<dbReference type="Gene3D" id="3.10.310.30">
    <property type="match status" value="1"/>
</dbReference>
<keyword evidence="5" id="KW-0819">tRNA processing</keyword>
<dbReference type="SUPFAM" id="SSF54631">
    <property type="entry name" value="CBS-domain pair"/>
    <property type="match status" value="1"/>
</dbReference>
<dbReference type="AlphaFoldDB" id="D6XWS4"/>
<dbReference type="Pfam" id="PF01368">
    <property type="entry name" value="DHH"/>
    <property type="match status" value="1"/>
</dbReference>
<evidence type="ECO:0000256" key="1">
    <source>
        <dbReference type="ARBA" id="ARBA00001946"/>
    </source>
</evidence>
<evidence type="ECO:0000259" key="13">
    <source>
        <dbReference type="PROSITE" id="PS51371"/>
    </source>
</evidence>
<keyword evidence="7" id="KW-0479">Metal-binding</keyword>
<dbReference type="GO" id="GO:0000166">
    <property type="term" value="F:nucleotide binding"/>
    <property type="evidence" value="ECO:0007669"/>
    <property type="project" value="UniProtKB-KW"/>
</dbReference>
<dbReference type="PANTHER" id="PTHR47788">
    <property type="entry name" value="POLYA POLYMERASE"/>
    <property type="match status" value="1"/>
</dbReference>
<dbReference type="GO" id="GO:0016779">
    <property type="term" value="F:nucleotidyltransferase activity"/>
    <property type="evidence" value="ECO:0007669"/>
    <property type="project" value="UniProtKB-KW"/>
</dbReference>
<dbReference type="EMBL" id="CP001791">
    <property type="protein sequence ID" value="ADH99900.1"/>
    <property type="molecule type" value="Genomic_DNA"/>
</dbReference>
<evidence type="ECO:0000256" key="12">
    <source>
        <dbReference type="RuleBase" id="RU003953"/>
    </source>
</evidence>
<evidence type="ECO:0000256" key="5">
    <source>
        <dbReference type="ARBA" id="ARBA00022694"/>
    </source>
</evidence>
<keyword evidence="9" id="KW-0460">Magnesium</keyword>
<reference evidence="14" key="1">
    <citation type="submission" date="2009-10" db="EMBL/GenBank/DDBJ databases">
        <title>Complete sequence of Bacillus selenitireducens MLS10.</title>
        <authorList>
            <consortium name="US DOE Joint Genome Institute"/>
            <person name="Lucas S."/>
            <person name="Copeland A."/>
            <person name="Lapidus A."/>
            <person name="Glavina del Rio T."/>
            <person name="Dalin E."/>
            <person name="Tice H."/>
            <person name="Bruce D."/>
            <person name="Goodwin L."/>
            <person name="Pitluck S."/>
            <person name="Sims D."/>
            <person name="Brettin T."/>
            <person name="Detter J.C."/>
            <person name="Han C."/>
            <person name="Larimer F."/>
            <person name="Land M."/>
            <person name="Hauser L."/>
            <person name="Kyrpides N."/>
            <person name="Ovchinnikova G."/>
            <person name="Stolz J."/>
        </authorList>
    </citation>
    <scope>NUCLEOTIDE SEQUENCE [LARGE SCALE GENOMIC DNA]</scope>
    <source>
        <strain evidence="14">MLS10</strain>
    </source>
</reference>
<evidence type="ECO:0000256" key="10">
    <source>
        <dbReference type="ARBA" id="ARBA00022884"/>
    </source>
</evidence>
<dbReference type="Pfam" id="PF02272">
    <property type="entry name" value="DHHA1"/>
    <property type="match status" value="1"/>
</dbReference>
<evidence type="ECO:0000256" key="3">
    <source>
        <dbReference type="ARBA" id="ARBA00022555"/>
    </source>
</evidence>
<evidence type="ECO:0000256" key="4">
    <source>
        <dbReference type="ARBA" id="ARBA00022679"/>
    </source>
</evidence>
<dbReference type="InterPro" id="IPR003156">
    <property type="entry name" value="DHHA1_dom"/>
</dbReference>
<keyword evidence="15" id="KW-1185">Reference proteome</keyword>
<feature type="domain" description="CBS" evidence="13">
    <location>
        <begin position="313"/>
        <end position="371"/>
    </location>
</feature>
<feature type="domain" description="CBS" evidence="13">
    <location>
        <begin position="375"/>
        <end position="430"/>
    </location>
</feature>
<dbReference type="SUPFAM" id="SSF81891">
    <property type="entry name" value="Poly A polymerase C-terminal region-like"/>
    <property type="match status" value="1"/>
</dbReference>
<keyword evidence="6" id="KW-0548">Nucleotidyltransferase</keyword>
<keyword evidence="10 12" id="KW-0694">RNA-binding</keyword>
<protein>
    <submittedName>
        <fullName evidence="14">CBS domain containing protein</fullName>
    </submittedName>
</protein>
<proteinExistence type="inferred from homology"/>
<keyword evidence="8" id="KW-0547">Nucleotide-binding</keyword>
<dbReference type="CDD" id="cd04595">
    <property type="entry name" value="CBS_pair_DHH_polyA_Pol_assoc"/>
    <property type="match status" value="1"/>
</dbReference>
<dbReference type="InterPro" id="IPR052390">
    <property type="entry name" value="tRNA_nt/polyA_polymerase"/>
</dbReference>
<gene>
    <name evidence="14" type="ordered locus">Bsel_2398</name>
</gene>
<dbReference type="eggNOG" id="COG0517">
    <property type="taxonomic scope" value="Bacteria"/>
</dbReference>
<dbReference type="SMART" id="SM00116">
    <property type="entry name" value="CBS"/>
    <property type="match status" value="2"/>
</dbReference>
<dbReference type="InterPro" id="IPR043519">
    <property type="entry name" value="NT_sf"/>
</dbReference>
<dbReference type="Gene3D" id="3.30.460.10">
    <property type="entry name" value="Beta Polymerase, domain 2"/>
    <property type="match status" value="1"/>
</dbReference>
<dbReference type="PANTHER" id="PTHR47788:SF1">
    <property type="entry name" value="A-ADDING TRNA NUCLEOTIDYLTRANSFERASE"/>
    <property type="match status" value="1"/>
</dbReference>
<sequence>MRVILSHTNLDFDGFASMLAAQKLFPDAEVVLPSKLSAEVEHFFAIYKDTFPYTRSNQIPWDQITEVILVDTNSRKRTGNFHEKIPDQAQFRIFDHHPESADTEQSIESHIEQIGSTITLLYEQIKERNIPLSPFEATVFALGVYSDTGSFTYNHTTARDLAAASCFLEEGANLRVVDQFREPPLKEDQQLLFQTLLDRVVTETVDGLVICITSHSQSGYTGHLATVTSKLLQVTGADAVIAIVEMGNKTFITTRAQSERIDLLPLVKIYHGGGHHQAASANVNQTPAETVFDKIIEKLDMITLPALTAKDMMSSPVRVIAPDTSIETASKMLYRYGHTGFPVVEDDCITGIISRRDVDKALHHKLGHAPVKGYMSRNPITIQPDTTIEEIRELMIEDQIGRLPVMNGTEVAGIVSRSDVIRAMHGKQSLNFTSLTGASVPMKRQLTETMKKQLHPDLFSILSLIGKTADHLNMSAYLIGGMVRDLLLQHANEDMDIVVEGDGIVLAEELKASYGGQIRTHAEFRTATWKHPAGYKIDLTSARTEYYDFPAALPKVELSTIKEDLFRRDFTINAMGICISGKEFGDLLDYFHGFEDLNKGRIRTLYNLSFVEDPTRILRAVRFENRFGFQMDDQTEDLAIQSANNLLSVSKSRQSSELSRMFYEEDPLQSFKRLKQLTITSYILSSKVQEDQVENRIRTFHHFRSACAPEQSDFSPASWIGYIAMFYYEVEKEFHQLLGYAERKQERKLLHDIRAVIPLIHRIRSGSSLSDIHRLLVHFNDEAIAAGAAHCLTDASDLLLDYMLKRQTLTFSLSGQDLINAGYTPSPAFKEMLFEAELYQLEHPEYDREALLHYIEDKYPASTKKRRTR</sequence>
<dbReference type="CDD" id="cd05398">
    <property type="entry name" value="NT_ClassII-CCAase"/>
    <property type="match status" value="1"/>
</dbReference>
<dbReference type="HOGENOM" id="CLU_015961_5_0_9"/>
<dbReference type="InterPro" id="IPR038763">
    <property type="entry name" value="DHH_sf"/>
</dbReference>
<dbReference type="KEGG" id="bse:Bsel_2398"/>
<dbReference type="PROSITE" id="PS51371">
    <property type="entry name" value="CBS"/>
    <property type="match status" value="2"/>
</dbReference>
<evidence type="ECO:0000313" key="14">
    <source>
        <dbReference type="EMBL" id="ADH99900.1"/>
    </source>
</evidence>
<dbReference type="Gene3D" id="1.10.3090.10">
    <property type="entry name" value="cca-adding enzyme, domain 2"/>
    <property type="match status" value="1"/>
</dbReference>
<dbReference type="InterPro" id="IPR000644">
    <property type="entry name" value="CBS_dom"/>
</dbReference>